<organism evidence="3">
    <name type="scientific">Blastocystis hominis</name>
    <dbReference type="NCBI Taxonomy" id="12968"/>
    <lineage>
        <taxon>Eukaryota</taxon>
        <taxon>Sar</taxon>
        <taxon>Stramenopiles</taxon>
        <taxon>Bigyra</taxon>
        <taxon>Opalozoa</taxon>
        <taxon>Opalinata</taxon>
        <taxon>Blastocystidae</taxon>
        <taxon>Blastocystis</taxon>
    </lineage>
</organism>
<proteinExistence type="predicted"/>
<feature type="compositionally biased region" description="Basic and acidic residues" evidence="1">
    <location>
        <begin position="17"/>
        <end position="26"/>
    </location>
</feature>
<dbReference type="InParanoid" id="D8M535"/>
<reference evidence="3" key="1">
    <citation type="submission" date="2010-02" db="EMBL/GenBank/DDBJ databases">
        <title>Sequencing and annotation of the Blastocystis hominis genome.</title>
        <authorList>
            <person name="Wincker P."/>
        </authorList>
    </citation>
    <scope>NUCLEOTIDE SEQUENCE</scope>
    <source>
        <strain evidence="3">Singapore isolate B</strain>
    </source>
</reference>
<dbReference type="FunCoup" id="D8M535">
    <property type="interactions" value="29"/>
</dbReference>
<dbReference type="SUPFAM" id="SSF54001">
    <property type="entry name" value="Cysteine proteinases"/>
    <property type="match status" value="1"/>
</dbReference>
<dbReference type="InterPro" id="IPR038765">
    <property type="entry name" value="Papain-like_cys_pep_sf"/>
</dbReference>
<evidence type="ECO:0000259" key="2">
    <source>
        <dbReference type="PROSITE" id="PS50802"/>
    </source>
</evidence>
<dbReference type="Pfam" id="PF02338">
    <property type="entry name" value="OTU"/>
    <property type="match status" value="1"/>
</dbReference>
<dbReference type="PANTHER" id="PTHR12419">
    <property type="entry name" value="OTU DOMAIN CONTAINING PROTEIN"/>
    <property type="match status" value="1"/>
</dbReference>
<evidence type="ECO:0000313" key="3">
    <source>
        <dbReference type="EMBL" id="CBK23186.2"/>
    </source>
</evidence>
<dbReference type="CDD" id="cd22748">
    <property type="entry name" value="OTU_OTUD6-like"/>
    <property type="match status" value="1"/>
</dbReference>
<dbReference type="Gene3D" id="3.90.70.80">
    <property type="match status" value="1"/>
</dbReference>
<protein>
    <recommendedName>
        <fullName evidence="2">OTU domain-containing protein</fullName>
    </recommendedName>
</protein>
<keyword evidence="4" id="KW-1185">Reference proteome</keyword>
<evidence type="ECO:0000256" key="1">
    <source>
        <dbReference type="SAM" id="MobiDB-lite"/>
    </source>
</evidence>
<dbReference type="PANTHER" id="PTHR12419:SF10">
    <property type="entry name" value="DEUBIQUITINASE OTUD6B"/>
    <property type="match status" value="1"/>
</dbReference>
<feature type="region of interest" description="Disordered" evidence="1">
    <location>
        <begin position="1"/>
        <end position="55"/>
    </location>
</feature>
<feature type="compositionally biased region" description="Basic residues" evidence="1">
    <location>
        <begin position="27"/>
        <end position="37"/>
    </location>
</feature>
<feature type="domain" description="OTU" evidence="2">
    <location>
        <begin position="72"/>
        <end position="205"/>
    </location>
</feature>
<accession>D8M535</accession>
<feature type="compositionally biased region" description="Basic and acidic residues" evidence="1">
    <location>
        <begin position="38"/>
        <end position="55"/>
    </location>
</feature>
<dbReference type="GeneID" id="24920225"/>
<gene>
    <name evidence="3" type="ORF">GSBLH_T00003107001</name>
</gene>
<dbReference type="InterPro" id="IPR003323">
    <property type="entry name" value="OTU_dom"/>
</dbReference>
<dbReference type="InterPro" id="IPR050704">
    <property type="entry name" value="Peptidase_C85-like"/>
</dbReference>
<dbReference type="OrthoDB" id="415023at2759"/>
<dbReference type="AlphaFoldDB" id="D8M535"/>
<dbReference type="GO" id="GO:0016579">
    <property type="term" value="P:protein deubiquitination"/>
    <property type="evidence" value="ECO:0007669"/>
    <property type="project" value="TreeGrafter"/>
</dbReference>
<dbReference type="EMBL" id="FN668656">
    <property type="protein sequence ID" value="CBK23186.2"/>
    <property type="molecule type" value="Genomic_DNA"/>
</dbReference>
<dbReference type="RefSeq" id="XP_012897234.1">
    <property type="nucleotide sequence ID" value="XM_013041780.1"/>
</dbReference>
<dbReference type="GO" id="GO:0004843">
    <property type="term" value="F:cysteine-type deubiquitinase activity"/>
    <property type="evidence" value="ECO:0007669"/>
    <property type="project" value="TreeGrafter"/>
</dbReference>
<sequence>MGMKEDDPIMAFISGMEDMKPQLSEKARKKQEKRRKKQQEQDEKNKLVIETQNREREEETEAINRQVASLNRHVKYVAADGNCMYHSIAQQLALEDSKMKSPIAYRVIRKKAADSLREHKDEFAFFLDEGVDFDEYCRKVETSNEWGGQLELRALSLSLQRPIRIYSADAPVIVMGEDMPGSPLFLSYHKKYLSLGNHYNTLIPL</sequence>
<name>D8M535_BLAHO</name>
<dbReference type="OMA" id="VEMGIEY"/>
<dbReference type="MEROPS" id="C85.008"/>
<dbReference type="Proteomes" id="UP000008312">
    <property type="component" value="Unassembled WGS sequence"/>
</dbReference>
<dbReference type="PROSITE" id="PS50802">
    <property type="entry name" value="OTU"/>
    <property type="match status" value="1"/>
</dbReference>
<evidence type="ECO:0000313" key="4">
    <source>
        <dbReference type="Proteomes" id="UP000008312"/>
    </source>
</evidence>